<accession>A0A0R3VSV1</accession>
<dbReference type="OrthoDB" id="619536at2759"/>
<feature type="region of interest" description="Disordered" evidence="1">
    <location>
        <begin position="507"/>
        <end position="528"/>
    </location>
</feature>
<evidence type="ECO:0000256" key="1">
    <source>
        <dbReference type="SAM" id="MobiDB-lite"/>
    </source>
</evidence>
<keyword evidence="2" id="KW-0472">Membrane</keyword>
<dbReference type="EMBL" id="UYRS01000029">
    <property type="protein sequence ID" value="VDK20569.1"/>
    <property type="molecule type" value="Genomic_DNA"/>
</dbReference>
<name>A0A0R3VSV1_TAEAS</name>
<feature type="region of interest" description="Disordered" evidence="1">
    <location>
        <begin position="57"/>
        <end position="154"/>
    </location>
</feature>
<gene>
    <name evidence="3" type="ORF">TASK_LOCUS269</name>
</gene>
<organism evidence="5">
    <name type="scientific">Taenia asiatica</name>
    <name type="common">Asian tapeworm</name>
    <dbReference type="NCBI Taxonomy" id="60517"/>
    <lineage>
        <taxon>Eukaryota</taxon>
        <taxon>Metazoa</taxon>
        <taxon>Spiralia</taxon>
        <taxon>Lophotrochozoa</taxon>
        <taxon>Platyhelminthes</taxon>
        <taxon>Cestoda</taxon>
        <taxon>Eucestoda</taxon>
        <taxon>Cyclophyllidea</taxon>
        <taxon>Taeniidae</taxon>
        <taxon>Taenia</taxon>
    </lineage>
</organism>
<evidence type="ECO:0000313" key="3">
    <source>
        <dbReference type="EMBL" id="VDK20569.1"/>
    </source>
</evidence>
<evidence type="ECO:0000313" key="4">
    <source>
        <dbReference type="Proteomes" id="UP000282613"/>
    </source>
</evidence>
<protein>
    <submittedName>
        <fullName evidence="5">Diacylglycerol O-acyltransferase</fullName>
    </submittedName>
</protein>
<feature type="compositionally biased region" description="Polar residues" evidence="1">
    <location>
        <begin position="145"/>
        <end position="154"/>
    </location>
</feature>
<feature type="compositionally biased region" description="Polar residues" evidence="1">
    <location>
        <begin position="511"/>
        <end position="522"/>
    </location>
</feature>
<dbReference type="WBParaSite" id="TASK_0000026801-mRNA-1">
    <property type="protein sequence ID" value="TASK_0000026801-mRNA-1"/>
    <property type="gene ID" value="TASK_0000026801"/>
</dbReference>
<keyword evidence="2" id="KW-0812">Transmembrane</keyword>
<dbReference type="STRING" id="60517.A0A0R3VSV1"/>
<keyword evidence="2" id="KW-1133">Transmembrane helix</keyword>
<feature type="compositionally biased region" description="Pro residues" evidence="1">
    <location>
        <begin position="66"/>
        <end position="80"/>
    </location>
</feature>
<dbReference type="Proteomes" id="UP000282613">
    <property type="component" value="Unassembled WGS sequence"/>
</dbReference>
<reference evidence="5" key="1">
    <citation type="submission" date="2017-02" db="UniProtKB">
        <authorList>
            <consortium name="WormBaseParasite"/>
        </authorList>
    </citation>
    <scope>IDENTIFICATION</scope>
</reference>
<proteinExistence type="predicted"/>
<evidence type="ECO:0000256" key="2">
    <source>
        <dbReference type="SAM" id="Phobius"/>
    </source>
</evidence>
<sequence length="528" mass="57573">MSTPLLRRNSLCLPSTTSSRIFSRSSASSPLASQQTSCTPMSPIAYVPGRGSFVDRKPPHVILPITPTPPPLPPPPPNPQLAPLKPRARSQQWTSSKAFGIGGPEKLPVRSQSVKASVPQRGGQVPPPPRPLTRPKLPEERKSRPQASLSASASVNTATINAQTTLPTPTSNLRQDVFRATFYVFHSSLLLVSYLAWTAFFILLLPAFCASYCIRQVGLLLAQHRRSSLVETLSSLSLHYLHGEDAGRATIVVIYLGSPGIKIAALKRLLVQRIFSTTEKRTLSGSSGMAKWFSERLQQTVVPLPTGYAWQRCASINIDEHVVPAYLVGQNRLSYGRRLSPKQRPLEEEGMVEMEKDPVEMLVGQLAAVGLPLNRPLWQVHLVEDYYDTKDALTVRRMESPFSPSSWQDKDFLAPWRSSRPNQTPCDTHSVNFADPSGGFRQGSPAPSIRSSRSVAGSSIVGRHGIGPTPTGSLIVFRVHSAITDDTQSLVEFLTILLSEGMFEEGKRGSVNFSEPGTSNTAKGEASG</sequence>
<keyword evidence="4" id="KW-1185">Reference proteome</keyword>
<reference evidence="3 4" key="2">
    <citation type="submission" date="2018-11" db="EMBL/GenBank/DDBJ databases">
        <authorList>
            <consortium name="Pathogen Informatics"/>
        </authorList>
    </citation>
    <scope>NUCLEOTIDE SEQUENCE [LARGE SCALE GENOMIC DNA]</scope>
</reference>
<feature type="region of interest" description="Disordered" evidence="1">
    <location>
        <begin position="17"/>
        <end position="44"/>
    </location>
</feature>
<dbReference type="AlphaFoldDB" id="A0A0R3VSV1"/>
<feature type="transmembrane region" description="Helical" evidence="2">
    <location>
        <begin position="182"/>
        <end position="208"/>
    </location>
</feature>
<evidence type="ECO:0000313" key="5">
    <source>
        <dbReference type="WBParaSite" id="TASK_0000026801-mRNA-1"/>
    </source>
</evidence>
<feature type="compositionally biased region" description="Low complexity" evidence="1">
    <location>
        <begin position="17"/>
        <end position="37"/>
    </location>
</feature>